<reference evidence="4" key="1">
    <citation type="journal article" date="2015" name="Nature">
        <title>Complex archaea that bridge the gap between prokaryotes and eukaryotes.</title>
        <authorList>
            <person name="Spang A."/>
            <person name="Saw J.H."/>
            <person name="Jorgensen S.L."/>
            <person name="Zaremba-Niedzwiedzka K."/>
            <person name="Martijn J."/>
            <person name="Lind A.E."/>
            <person name="van Eijk R."/>
            <person name="Schleper C."/>
            <person name="Guy L."/>
            <person name="Ettema T.J."/>
        </authorList>
    </citation>
    <scope>NUCLEOTIDE SEQUENCE</scope>
</reference>
<protein>
    <recommendedName>
        <fullName evidence="5">50S ribosomal protein L23</fullName>
    </recommendedName>
</protein>
<comment type="similarity">
    <text evidence="1">Belongs to the universal ribosomal protein uL23 family.</text>
</comment>
<name>A0A0F9ISX5_9ZZZZ</name>
<dbReference type="NCBIfam" id="NF004363">
    <property type="entry name" value="PRK05738.2-4"/>
    <property type="match status" value="1"/>
</dbReference>
<dbReference type="InterPro" id="IPR013025">
    <property type="entry name" value="Ribosomal_uL23-like"/>
</dbReference>
<evidence type="ECO:0008006" key="5">
    <source>
        <dbReference type="Google" id="ProtNLM"/>
    </source>
</evidence>
<dbReference type="HAMAP" id="MF_01369_B">
    <property type="entry name" value="Ribosomal_uL23_B"/>
    <property type="match status" value="1"/>
</dbReference>
<dbReference type="Pfam" id="PF00276">
    <property type="entry name" value="Ribosomal_L23"/>
    <property type="match status" value="1"/>
</dbReference>
<dbReference type="GO" id="GO:0003735">
    <property type="term" value="F:structural constituent of ribosome"/>
    <property type="evidence" value="ECO:0007669"/>
    <property type="project" value="InterPro"/>
</dbReference>
<dbReference type="Gene3D" id="3.30.70.330">
    <property type="match status" value="1"/>
</dbReference>
<dbReference type="InterPro" id="IPR012678">
    <property type="entry name" value="Ribosomal_uL23/eL15/eS24_sf"/>
</dbReference>
<accession>A0A0F9ISX5</accession>
<organism evidence="4">
    <name type="scientific">marine sediment metagenome</name>
    <dbReference type="NCBI Taxonomy" id="412755"/>
    <lineage>
        <taxon>unclassified sequences</taxon>
        <taxon>metagenomes</taxon>
        <taxon>ecological metagenomes</taxon>
    </lineage>
</organism>
<comment type="caution">
    <text evidence="4">The sequence shown here is derived from an EMBL/GenBank/DDBJ whole genome shotgun (WGS) entry which is preliminary data.</text>
</comment>
<dbReference type="SUPFAM" id="SSF54189">
    <property type="entry name" value="Ribosomal proteins S24e, L23 and L15e"/>
    <property type="match status" value="1"/>
</dbReference>
<dbReference type="GO" id="GO:0006412">
    <property type="term" value="P:translation"/>
    <property type="evidence" value="ECO:0007669"/>
    <property type="project" value="InterPro"/>
</dbReference>
<dbReference type="InterPro" id="IPR012677">
    <property type="entry name" value="Nucleotide-bd_a/b_plait_sf"/>
</dbReference>
<keyword evidence="2" id="KW-0689">Ribosomal protein</keyword>
<sequence length="111" mass="12783">MNKTPYEIIKSRYITEKANVLSGLKDSQSSKSLRKFDKPKYVFLVNPKANKKEIMWALEKIYERKKIKVLSVNTISVHPKIKRVRGRLGKTNHLKKAIVTLEAGDSLDDQV</sequence>
<evidence type="ECO:0000313" key="4">
    <source>
        <dbReference type="EMBL" id="KKM60449.1"/>
    </source>
</evidence>
<evidence type="ECO:0000256" key="3">
    <source>
        <dbReference type="ARBA" id="ARBA00023274"/>
    </source>
</evidence>
<proteinExistence type="inferred from homology"/>
<keyword evidence="3" id="KW-0687">Ribonucleoprotein</keyword>
<gene>
    <name evidence="4" type="ORF">LCGC14_1541670</name>
</gene>
<dbReference type="EMBL" id="LAZR01011677">
    <property type="protein sequence ID" value="KKM60449.1"/>
    <property type="molecule type" value="Genomic_DNA"/>
</dbReference>
<evidence type="ECO:0000256" key="1">
    <source>
        <dbReference type="ARBA" id="ARBA00006700"/>
    </source>
</evidence>
<evidence type="ECO:0000256" key="2">
    <source>
        <dbReference type="ARBA" id="ARBA00022980"/>
    </source>
</evidence>
<dbReference type="AlphaFoldDB" id="A0A0F9ISX5"/>
<dbReference type="GO" id="GO:1990904">
    <property type="term" value="C:ribonucleoprotein complex"/>
    <property type="evidence" value="ECO:0007669"/>
    <property type="project" value="UniProtKB-KW"/>
</dbReference>
<dbReference type="GO" id="GO:0005840">
    <property type="term" value="C:ribosome"/>
    <property type="evidence" value="ECO:0007669"/>
    <property type="project" value="UniProtKB-KW"/>
</dbReference>